<dbReference type="PANTHER" id="PTHR13980">
    <property type="entry name" value="CDC68 RELATED"/>
    <property type="match status" value="1"/>
</dbReference>
<evidence type="ECO:0000259" key="3">
    <source>
        <dbReference type="SMART" id="SM01287"/>
    </source>
</evidence>
<proteinExistence type="inferred from homology"/>
<dbReference type="EMBL" id="CAJJDP010000107">
    <property type="protein sequence ID" value="CAD8194683.1"/>
    <property type="molecule type" value="Genomic_DNA"/>
</dbReference>
<keyword evidence="1" id="KW-0227">DNA damage</keyword>
<dbReference type="GO" id="GO:0006260">
    <property type="term" value="P:DNA replication"/>
    <property type="evidence" value="ECO:0007669"/>
    <property type="project" value="UniProtKB-KW"/>
</dbReference>
<dbReference type="AlphaFoldDB" id="A0A8S1WXU2"/>
<keyword evidence="1" id="KW-0804">Transcription</keyword>
<keyword evidence="2" id="KW-0472">Membrane</keyword>
<evidence type="ECO:0000256" key="1">
    <source>
        <dbReference type="RuleBase" id="RU367052"/>
    </source>
</evidence>
<dbReference type="GO" id="GO:0035101">
    <property type="term" value="C:FACT complex"/>
    <property type="evidence" value="ECO:0007669"/>
    <property type="project" value="UniProtKB-UniRule"/>
</dbReference>
<dbReference type="InterPro" id="IPR040258">
    <property type="entry name" value="Spt16"/>
</dbReference>
<comment type="caution">
    <text evidence="4">The sequence shown here is derived from an EMBL/GenBank/DDBJ whole genome shotgun (WGS) entry which is preliminary data.</text>
</comment>
<dbReference type="GO" id="GO:0031491">
    <property type="term" value="F:nucleosome binding"/>
    <property type="evidence" value="ECO:0007669"/>
    <property type="project" value="TreeGrafter"/>
</dbReference>
<keyword evidence="2" id="KW-1133">Transmembrane helix</keyword>
<keyword evidence="1" id="KW-0539">Nucleus</keyword>
<keyword evidence="1" id="KW-0158">Chromosome</keyword>
<dbReference type="InterPro" id="IPR013719">
    <property type="entry name" value="RTT106/SPT16-like_middle_dom"/>
</dbReference>
<evidence type="ECO:0000313" key="5">
    <source>
        <dbReference type="Proteomes" id="UP000683925"/>
    </source>
</evidence>
<organism evidence="4 5">
    <name type="scientific">Paramecium octaurelia</name>
    <dbReference type="NCBI Taxonomy" id="43137"/>
    <lineage>
        <taxon>Eukaryota</taxon>
        <taxon>Sar</taxon>
        <taxon>Alveolata</taxon>
        <taxon>Ciliophora</taxon>
        <taxon>Intramacronucleata</taxon>
        <taxon>Oligohymenophorea</taxon>
        <taxon>Peniculida</taxon>
        <taxon>Parameciidae</taxon>
        <taxon>Paramecium</taxon>
    </lineage>
</organism>
<evidence type="ECO:0000313" key="4">
    <source>
        <dbReference type="EMBL" id="CAD8194683.1"/>
    </source>
</evidence>
<keyword evidence="2" id="KW-0812">Transmembrane</keyword>
<keyword evidence="1" id="KW-0234">DNA repair</keyword>
<protein>
    <recommendedName>
        <fullName evidence="1">FACT complex subunit</fullName>
    </recommendedName>
</protein>
<feature type="transmembrane region" description="Helical" evidence="2">
    <location>
        <begin position="110"/>
        <end position="131"/>
    </location>
</feature>
<accession>A0A8S1WXU2</accession>
<dbReference type="Pfam" id="PF08512">
    <property type="entry name" value="Rttp106-like_middle"/>
    <property type="match status" value="1"/>
</dbReference>
<comment type="function">
    <text evidence="1">Component of the FACT complex, a general chromatin factor that acts to reorganize nucleosomes. The FACT complex is involved in multiple processes that require DNA as a template such as mRNA elongation, DNA replication and DNA repair. During transcription elongation the FACT complex acts as a histone chaperone that both destabilizes and restores nucleosomal structure. It facilitates the passage of RNA polymerase II and transcription by promoting the dissociation of one histone H2A-H2B dimer from the nucleosome, then subsequently promotes the reestablishment of the nucleosome following the passage of RNA polymerase II.</text>
</comment>
<keyword evidence="1" id="KW-0805">Transcription regulation</keyword>
<dbReference type="SMART" id="SM01287">
    <property type="entry name" value="Rtt106"/>
    <property type="match status" value="1"/>
</dbReference>
<gene>
    <name evidence="4" type="ORF">POCTA_138.1.T1070098</name>
</gene>
<dbReference type="OrthoDB" id="10251642at2759"/>
<dbReference type="PANTHER" id="PTHR13980:SF15">
    <property type="entry name" value="FACT COMPLEX SUBUNIT SPT16"/>
    <property type="match status" value="1"/>
</dbReference>
<dbReference type="Proteomes" id="UP000683925">
    <property type="component" value="Unassembled WGS sequence"/>
</dbReference>
<comment type="subcellular location">
    <subcellularLocation>
        <location evidence="1">Nucleus</location>
    </subcellularLocation>
    <subcellularLocation>
        <location evidence="1">Chromosome</location>
    </subcellularLocation>
</comment>
<comment type="similarity">
    <text evidence="1">Belongs to the peptidase M24 family. SPT16 subfamily.</text>
</comment>
<keyword evidence="5" id="KW-1185">Reference proteome</keyword>
<comment type="subunit">
    <text evidence="1">Component of the FACT complex.</text>
</comment>
<name>A0A8S1WXU2_PAROT</name>
<feature type="transmembrane region" description="Helical" evidence="2">
    <location>
        <begin position="143"/>
        <end position="159"/>
    </location>
</feature>
<evidence type="ECO:0000256" key="2">
    <source>
        <dbReference type="SAM" id="Phobius"/>
    </source>
</evidence>
<dbReference type="GO" id="GO:0006281">
    <property type="term" value="P:DNA repair"/>
    <property type="evidence" value="ECO:0007669"/>
    <property type="project" value="UniProtKB-UniRule"/>
</dbReference>
<reference evidence="4" key="1">
    <citation type="submission" date="2021-01" db="EMBL/GenBank/DDBJ databases">
        <authorList>
            <consortium name="Genoscope - CEA"/>
            <person name="William W."/>
        </authorList>
    </citation>
    <scope>NUCLEOTIDE SEQUENCE</scope>
</reference>
<sequence>MFQQIRRQNLPALCGKKMVPLKPQLWPQLCGGNYQQVNEFTCKIQLFTSNCLYQKIKEQIDHPKNKKVKKEQQAEGEKQNVSELDTLLVSKSGRKSIQGYVIRQQVFSKFILMGLDIFIQIINSCILYSRILSNVFIEDLNRIQQLLYISIFILIQLWVEQRSKVCSSILSQEEQQKTRRRDIVQIGREFKLLIKQLRRWEKPFRNLILERILEWRRLFLQPTHNTLMKVIESLVYILTLSEVEICCFEGIIAGIKSFDLVFVFKNYERQVLRIESVDMKDQEEVKNLVGQHIPGYVQEGDWTNILIESKEGEDDDPLI</sequence>
<dbReference type="GO" id="GO:0006368">
    <property type="term" value="P:transcription elongation by RNA polymerase II"/>
    <property type="evidence" value="ECO:0007669"/>
    <property type="project" value="TreeGrafter"/>
</dbReference>
<feature type="domain" description="Histone chaperone RTT106/FACT complex subunit SPT16-like middle" evidence="3">
    <location>
        <begin position="210"/>
        <end position="298"/>
    </location>
</feature>
<keyword evidence="1" id="KW-0235">DNA replication</keyword>